<accession>A0A2J6PS77</accession>
<feature type="domain" description="Heterokaryon incompatibility" evidence="1">
    <location>
        <begin position="15"/>
        <end position="63"/>
    </location>
</feature>
<proteinExistence type="predicted"/>
<dbReference type="OrthoDB" id="674604at2759"/>
<dbReference type="STRING" id="1745343.A0A2J6PS77"/>
<feature type="non-terminal residue" evidence="2">
    <location>
        <position position="1"/>
    </location>
</feature>
<dbReference type="PANTHER" id="PTHR10622:SF10">
    <property type="entry name" value="HET DOMAIN-CONTAINING PROTEIN"/>
    <property type="match status" value="1"/>
</dbReference>
<sequence>GWSKVTGCCAQAALDGWEYVWIDSCCIDKTSSAELSEAINSMFRWYKKAEVCYAYLSDVSSASDDPRNFPSQFSQSKWFTRGWTLQELLAPHYVDFFDQTWTWIGSKGSLNAVISQITGIADLVCYKEASVAQKMSWASYRETTRIEDLSYCLLGLFGVHMPPLYGEGENAFMRLQREIMNTTDDEYD</sequence>
<dbReference type="Proteomes" id="UP000235672">
    <property type="component" value="Unassembled WGS sequence"/>
</dbReference>
<name>A0A2J6PS77_9HELO</name>
<evidence type="ECO:0000313" key="2">
    <source>
        <dbReference type="EMBL" id="PMD16890.1"/>
    </source>
</evidence>
<gene>
    <name evidence="2" type="ORF">NA56DRAFT_730642</name>
</gene>
<protein>
    <recommendedName>
        <fullName evidence="1">Heterokaryon incompatibility domain-containing protein</fullName>
    </recommendedName>
</protein>
<dbReference type="Pfam" id="PF06985">
    <property type="entry name" value="HET"/>
    <property type="match status" value="1"/>
</dbReference>
<keyword evidence="3" id="KW-1185">Reference proteome</keyword>
<evidence type="ECO:0000313" key="3">
    <source>
        <dbReference type="Proteomes" id="UP000235672"/>
    </source>
</evidence>
<dbReference type="PANTHER" id="PTHR10622">
    <property type="entry name" value="HET DOMAIN-CONTAINING PROTEIN"/>
    <property type="match status" value="1"/>
</dbReference>
<reference evidence="2 3" key="1">
    <citation type="submission" date="2016-05" db="EMBL/GenBank/DDBJ databases">
        <title>A degradative enzymes factory behind the ericoid mycorrhizal symbiosis.</title>
        <authorList>
            <consortium name="DOE Joint Genome Institute"/>
            <person name="Martino E."/>
            <person name="Morin E."/>
            <person name="Grelet G."/>
            <person name="Kuo A."/>
            <person name="Kohler A."/>
            <person name="Daghino S."/>
            <person name="Barry K."/>
            <person name="Choi C."/>
            <person name="Cichocki N."/>
            <person name="Clum A."/>
            <person name="Copeland A."/>
            <person name="Hainaut M."/>
            <person name="Haridas S."/>
            <person name="Labutti K."/>
            <person name="Lindquist E."/>
            <person name="Lipzen A."/>
            <person name="Khouja H.-R."/>
            <person name="Murat C."/>
            <person name="Ohm R."/>
            <person name="Olson A."/>
            <person name="Spatafora J."/>
            <person name="Veneault-Fourrey C."/>
            <person name="Henrissat B."/>
            <person name="Grigoriev I."/>
            <person name="Martin F."/>
            <person name="Perotto S."/>
        </authorList>
    </citation>
    <scope>NUCLEOTIDE SEQUENCE [LARGE SCALE GENOMIC DNA]</scope>
    <source>
        <strain evidence="2 3">UAMH 7357</strain>
    </source>
</reference>
<evidence type="ECO:0000259" key="1">
    <source>
        <dbReference type="Pfam" id="PF06985"/>
    </source>
</evidence>
<dbReference type="EMBL" id="KZ613503">
    <property type="protein sequence ID" value="PMD16890.1"/>
    <property type="molecule type" value="Genomic_DNA"/>
</dbReference>
<dbReference type="InterPro" id="IPR010730">
    <property type="entry name" value="HET"/>
</dbReference>
<dbReference type="AlphaFoldDB" id="A0A2J6PS77"/>
<organism evidence="2 3">
    <name type="scientific">Hyaloscypha hepaticicola</name>
    <dbReference type="NCBI Taxonomy" id="2082293"/>
    <lineage>
        <taxon>Eukaryota</taxon>
        <taxon>Fungi</taxon>
        <taxon>Dikarya</taxon>
        <taxon>Ascomycota</taxon>
        <taxon>Pezizomycotina</taxon>
        <taxon>Leotiomycetes</taxon>
        <taxon>Helotiales</taxon>
        <taxon>Hyaloscyphaceae</taxon>
        <taxon>Hyaloscypha</taxon>
    </lineage>
</organism>